<protein>
    <submittedName>
        <fullName evidence="2">Uncharacterized protein</fullName>
    </submittedName>
</protein>
<feature type="region of interest" description="Disordered" evidence="1">
    <location>
        <begin position="1"/>
        <end position="52"/>
    </location>
</feature>
<dbReference type="AlphaFoldDB" id="A0A0M0J588"/>
<evidence type="ECO:0000313" key="2">
    <source>
        <dbReference type="EMBL" id="KOO21766.1"/>
    </source>
</evidence>
<gene>
    <name evidence="2" type="ORF">Ctob_001073</name>
</gene>
<reference evidence="3" key="1">
    <citation type="journal article" date="2015" name="PLoS Genet.">
        <title>Genome Sequence and Transcriptome Analyses of Chrysochromulina tobin: Metabolic Tools for Enhanced Algal Fitness in the Prominent Order Prymnesiales (Haptophyceae).</title>
        <authorList>
            <person name="Hovde B.T."/>
            <person name="Deodato C.R."/>
            <person name="Hunsperger H.M."/>
            <person name="Ryken S.A."/>
            <person name="Yost W."/>
            <person name="Jha R.K."/>
            <person name="Patterson J."/>
            <person name="Monnat R.J. Jr."/>
            <person name="Barlow S.B."/>
            <person name="Starkenburg S.R."/>
            <person name="Cattolico R.A."/>
        </authorList>
    </citation>
    <scope>NUCLEOTIDE SEQUENCE</scope>
    <source>
        <strain evidence="3">CCMP291</strain>
    </source>
</reference>
<dbReference type="Proteomes" id="UP000037460">
    <property type="component" value="Unassembled WGS sequence"/>
</dbReference>
<accession>A0A0M0J588</accession>
<dbReference type="EMBL" id="JWZX01003336">
    <property type="protein sequence ID" value="KOO21766.1"/>
    <property type="molecule type" value="Genomic_DNA"/>
</dbReference>
<organism evidence="2 3">
    <name type="scientific">Chrysochromulina tobinii</name>
    <dbReference type="NCBI Taxonomy" id="1460289"/>
    <lineage>
        <taxon>Eukaryota</taxon>
        <taxon>Haptista</taxon>
        <taxon>Haptophyta</taxon>
        <taxon>Prymnesiophyceae</taxon>
        <taxon>Prymnesiales</taxon>
        <taxon>Chrysochromulinaceae</taxon>
        <taxon>Chrysochromulina</taxon>
    </lineage>
</organism>
<evidence type="ECO:0000313" key="3">
    <source>
        <dbReference type="Proteomes" id="UP000037460"/>
    </source>
</evidence>
<feature type="region of interest" description="Disordered" evidence="1">
    <location>
        <begin position="203"/>
        <end position="245"/>
    </location>
</feature>
<dbReference type="OrthoDB" id="10684328at2759"/>
<evidence type="ECO:0000256" key="1">
    <source>
        <dbReference type="SAM" id="MobiDB-lite"/>
    </source>
</evidence>
<feature type="compositionally biased region" description="Basic and acidic residues" evidence="1">
    <location>
        <begin position="211"/>
        <end position="225"/>
    </location>
</feature>
<sequence length="590" mass="61856">MPGRKHGGDFDDDEDELEDTPRGRQKDEKPFEPTNREERSAFDNAADSKIQSQLPEGLEVIGGDASFEEQEDGSAALVMPEGGYLKLSMPYVNAWTLEDDGKLHRYSLLLALRLDRLPTATLPLFHGGGPPTQGEQLDQVQVYKNGGVGALGQMGSQDATVRAERWAWVAVTRKKGELKTYVNGRLCAEIKLESAKLLDKSKLKPAGTARAAEEGVEKEVDKEGKGGGGGKGGKDGAQHGAPPPERFCLDPQHVALFAARGGAVLGAASSGGASSSAVSSAFASSAATAGGAAAGVSAGLAQHGASLMSAALLSGGEDGGSERGLAVREELHSLRGKDEEAELLDEAEAARSQQLSLQPLYAKPPPVWLHPAFAAEVGDAFIAGTGLDGGSLHISLEVVVLTLQRLLAEPHGAACSLPHAQRAALNTTCGPLILLVERQRTPHEALCQLTVVSCDPEALAHHEAAATPPKIRFATCLTLRDVRLARLRDEAFWAVLWYAASVDNGGKLSAHQVLYQLLLSFVAEPVGSAAAAVREAYSLEASGQITAQERQRRIAALSQSSADGAAGGELASISIEEALEGMEVMTADDL</sequence>
<name>A0A0M0J588_9EUKA</name>
<feature type="compositionally biased region" description="Basic and acidic residues" evidence="1">
    <location>
        <begin position="19"/>
        <end position="41"/>
    </location>
</feature>
<keyword evidence="3" id="KW-1185">Reference proteome</keyword>
<comment type="caution">
    <text evidence="2">The sequence shown here is derived from an EMBL/GenBank/DDBJ whole genome shotgun (WGS) entry which is preliminary data.</text>
</comment>
<proteinExistence type="predicted"/>